<name>Q1QJ30_NITHX</name>
<accession>Q1QJ30</accession>
<dbReference type="Proteomes" id="UP000001953">
    <property type="component" value="Chromosome"/>
</dbReference>
<dbReference type="AlphaFoldDB" id="Q1QJ30"/>
<evidence type="ECO:0000313" key="1">
    <source>
        <dbReference type="EMBL" id="ABE63767.1"/>
    </source>
</evidence>
<reference evidence="1 2" key="1">
    <citation type="submission" date="2006-03" db="EMBL/GenBank/DDBJ databases">
        <title>Complete sequence of chromosome of Nitrobacter hamburgensis X14.</title>
        <authorList>
            <consortium name="US DOE Joint Genome Institute"/>
            <person name="Copeland A."/>
            <person name="Lucas S."/>
            <person name="Lapidus A."/>
            <person name="Barry K."/>
            <person name="Detter J.C."/>
            <person name="Glavina del Rio T."/>
            <person name="Hammon N."/>
            <person name="Israni S."/>
            <person name="Dalin E."/>
            <person name="Tice H."/>
            <person name="Pitluck S."/>
            <person name="Chain P."/>
            <person name="Malfatti S."/>
            <person name="Shin M."/>
            <person name="Vergez L."/>
            <person name="Schmutz J."/>
            <person name="Larimer F."/>
            <person name="Land M."/>
            <person name="Hauser L."/>
            <person name="Kyrpides N."/>
            <person name="Ivanova N."/>
            <person name="Ward B."/>
            <person name="Arp D."/>
            <person name="Klotz M."/>
            <person name="Stein L."/>
            <person name="O'Mullan G."/>
            <person name="Starkenburg S."/>
            <person name="Sayavedra L."/>
            <person name="Poret-Peterson A.T."/>
            <person name="Gentry M.E."/>
            <person name="Bruce D."/>
            <person name="Richardson P."/>
        </authorList>
    </citation>
    <scope>NUCLEOTIDE SEQUENCE [LARGE SCALE GENOMIC DNA]</scope>
    <source>
        <strain evidence="2">DSM 10229 / NCIMB 13809 / X14</strain>
    </source>
</reference>
<protein>
    <submittedName>
        <fullName evidence="1">Uncharacterized protein</fullName>
    </submittedName>
</protein>
<gene>
    <name evidence="1" type="ordered locus">Nham_3021</name>
</gene>
<dbReference type="EMBL" id="CP000319">
    <property type="protein sequence ID" value="ABE63767.1"/>
    <property type="molecule type" value="Genomic_DNA"/>
</dbReference>
<dbReference type="HOGENOM" id="CLU_1831293_0_0_5"/>
<organism evidence="1 2">
    <name type="scientific">Nitrobacter hamburgensis (strain DSM 10229 / NCIMB 13809 / X14)</name>
    <dbReference type="NCBI Taxonomy" id="323097"/>
    <lineage>
        <taxon>Bacteria</taxon>
        <taxon>Pseudomonadati</taxon>
        <taxon>Pseudomonadota</taxon>
        <taxon>Alphaproteobacteria</taxon>
        <taxon>Hyphomicrobiales</taxon>
        <taxon>Nitrobacteraceae</taxon>
        <taxon>Nitrobacter</taxon>
    </lineage>
</organism>
<evidence type="ECO:0000313" key="2">
    <source>
        <dbReference type="Proteomes" id="UP000001953"/>
    </source>
</evidence>
<dbReference type="KEGG" id="nha:Nham_3021"/>
<dbReference type="RefSeq" id="WP_011511427.1">
    <property type="nucleotide sequence ID" value="NC_007964.1"/>
</dbReference>
<dbReference type="OrthoDB" id="8139499at2"/>
<keyword evidence="2" id="KW-1185">Reference proteome</keyword>
<sequence length="124" mass="14061">MFQFFLRARGYRVFKARSAGRDAENDRSRVASIAQLIEQSLTAAEAERAGLVRRLDDVLARAAVPLGNDTDEYLTREAHDSHLLDQLEAEISKGQRRLEELTSNIAHFKFLMAALLARFPDFKP</sequence>
<dbReference type="eggNOG" id="ENOG502ZDFU">
    <property type="taxonomic scope" value="Bacteria"/>
</dbReference>
<proteinExistence type="predicted"/>